<reference evidence="2" key="4">
    <citation type="submission" date="2025-09" db="UniProtKB">
        <authorList>
            <consortium name="Ensembl"/>
        </authorList>
    </citation>
    <scope>IDENTIFICATION</scope>
</reference>
<keyword evidence="1" id="KW-0175">Coiled coil</keyword>
<dbReference type="PANTHER" id="PTHR13520:SF0">
    <property type="entry name" value="RAD50-INTERACTING PROTEIN 1"/>
    <property type="match status" value="1"/>
</dbReference>
<organism evidence="2 3">
    <name type="scientific">Ciona intestinalis</name>
    <name type="common">Transparent sea squirt</name>
    <name type="synonym">Ascidia intestinalis</name>
    <dbReference type="NCBI Taxonomy" id="7719"/>
    <lineage>
        <taxon>Eukaryota</taxon>
        <taxon>Metazoa</taxon>
        <taxon>Chordata</taxon>
        <taxon>Tunicata</taxon>
        <taxon>Ascidiacea</taxon>
        <taxon>Phlebobranchia</taxon>
        <taxon>Cionidae</taxon>
        <taxon>Ciona</taxon>
    </lineage>
</organism>
<dbReference type="GeneTree" id="ENSGT00390000017006"/>
<dbReference type="GO" id="GO:0070939">
    <property type="term" value="C:Dsl1/NZR complex"/>
    <property type="evidence" value="ECO:0007669"/>
    <property type="project" value="InterPro"/>
</dbReference>
<reference evidence="2" key="3">
    <citation type="submission" date="2025-08" db="UniProtKB">
        <authorList>
            <consortium name="Ensembl"/>
        </authorList>
    </citation>
    <scope>IDENTIFICATION</scope>
</reference>
<dbReference type="InterPro" id="IPR007528">
    <property type="entry name" value="RINT1_Tip20"/>
</dbReference>
<protein>
    <recommendedName>
        <fullName evidence="4">RAD50-interacting protein 1</fullName>
    </recommendedName>
</protein>
<feature type="coiled-coil region" evidence="1">
    <location>
        <begin position="24"/>
        <end position="51"/>
    </location>
</feature>
<dbReference type="PROSITE" id="PS51386">
    <property type="entry name" value="RINT1_TIP20"/>
    <property type="match status" value="1"/>
</dbReference>
<name>H2XYV9_CIOIN</name>
<dbReference type="FunFam" id="1.20.58.1420:FF:000001">
    <property type="entry name" value="RINT-1 family protein"/>
    <property type="match status" value="1"/>
</dbReference>
<proteinExistence type="predicted"/>
<reference evidence="2" key="2">
    <citation type="journal article" date="2008" name="Genome Biol.">
        <title>Improved genome assembly and evidence-based global gene model set for the chordate Ciona intestinalis: new insight into intron and operon populations.</title>
        <authorList>
            <person name="Satou Y."/>
            <person name="Mineta K."/>
            <person name="Ogasawara M."/>
            <person name="Sasakura Y."/>
            <person name="Shoguchi E."/>
            <person name="Ueno K."/>
            <person name="Yamada L."/>
            <person name="Matsumoto J."/>
            <person name="Wasserscheid J."/>
            <person name="Dewar K."/>
            <person name="Wiley G.B."/>
            <person name="Macmil S.L."/>
            <person name="Roe B.A."/>
            <person name="Zeller R.W."/>
            <person name="Hastings K.E."/>
            <person name="Lemaire P."/>
            <person name="Lindquist E."/>
            <person name="Endo T."/>
            <person name="Hotta K."/>
            <person name="Inaba K."/>
        </authorList>
    </citation>
    <scope>NUCLEOTIDE SEQUENCE [LARGE SCALE GENOMIC DNA]</scope>
    <source>
        <strain evidence="2">wild type</strain>
    </source>
</reference>
<dbReference type="EMBL" id="EAAA01002294">
    <property type="status" value="NOT_ANNOTATED_CDS"/>
    <property type="molecule type" value="Genomic_DNA"/>
</dbReference>
<sequence>MASLYGDEINQYLDATFGSDVKSLKNIENIFKEAKRKSEALKLQLTKAKEERTEKIESAISASVDALEHAKALDGATESIMTEVLSRLDDSETAVEKFRAVKAKIDEVERYVSYFKWIEKIDEASGGVQQSILSDSMQDACATFRTLVNHYTCFTGNQTKCKHLVNYLKDTIMFWYKILKDKLSKDLDGILKQINYPFINSPGPNTLQKAPNNPEKSIPSPYTNLDPAIHLTEVIKNLLVLNLPPELGRSSEASTSHAEKQEDLLLPFQLLLRPLKRRFIFHFTGTKPTNVIHKPEWYLTQILNWLENHAGFLEHTIQPILDDNGLAHRDAVVMFAQGLLQLVWAKLSVDIEEIIYTDELYSHVVDEVLLFDRELRAVHDIPTAVLNTSSPLTVLTQTHCIQKWLNIERTCAAERLDTLLASDEAWTSKFSEITEDIDEQRTPQ</sequence>
<dbReference type="HOGENOM" id="CLU_617587_0_0_1"/>
<dbReference type="FunCoup" id="H2XYV9">
    <property type="interactions" value="299"/>
</dbReference>
<evidence type="ECO:0008006" key="4">
    <source>
        <dbReference type="Google" id="ProtNLM"/>
    </source>
</evidence>
<evidence type="ECO:0000256" key="1">
    <source>
        <dbReference type="SAM" id="Coils"/>
    </source>
</evidence>
<dbReference type="PANTHER" id="PTHR13520">
    <property type="entry name" value="RAD50-INTERACTING PROTEIN 1 RINT-1"/>
    <property type="match status" value="1"/>
</dbReference>
<dbReference type="Ensembl" id="ENSCINT00000033431.1">
    <property type="protein sequence ID" value="ENSCINP00000034843.1"/>
    <property type="gene ID" value="ENSCING00000022051.1"/>
</dbReference>
<dbReference type="AlphaFoldDB" id="H2XYV9"/>
<dbReference type="GO" id="GO:0006890">
    <property type="term" value="P:retrograde vesicle-mediated transport, Golgi to endoplasmic reticulum"/>
    <property type="evidence" value="ECO:0007669"/>
    <property type="project" value="InterPro"/>
</dbReference>
<dbReference type="Proteomes" id="UP000008144">
    <property type="component" value="Chromosome 6"/>
</dbReference>
<evidence type="ECO:0000313" key="2">
    <source>
        <dbReference type="Ensembl" id="ENSCINP00000034843.1"/>
    </source>
</evidence>
<dbReference type="OMA" id="NIERTCA"/>
<dbReference type="InterPro" id="IPR042042">
    <property type="entry name" value="Tip20p_domB"/>
</dbReference>
<reference evidence="3" key="1">
    <citation type="journal article" date="2002" name="Science">
        <title>The draft genome of Ciona intestinalis: insights into chordate and vertebrate origins.</title>
        <authorList>
            <person name="Dehal P."/>
            <person name="Satou Y."/>
            <person name="Campbell R.K."/>
            <person name="Chapman J."/>
            <person name="Degnan B."/>
            <person name="De Tomaso A."/>
            <person name="Davidson B."/>
            <person name="Di Gregorio A."/>
            <person name="Gelpke M."/>
            <person name="Goodstein D.M."/>
            <person name="Harafuji N."/>
            <person name="Hastings K.E."/>
            <person name="Ho I."/>
            <person name="Hotta K."/>
            <person name="Huang W."/>
            <person name="Kawashima T."/>
            <person name="Lemaire P."/>
            <person name="Martinez D."/>
            <person name="Meinertzhagen I.A."/>
            <person name="Necula S."/>
            <person name="Nonaka M."/>
            <person name="Putnam N."/>
            <person name="Rash S."/>
            <person name="Saiga H."/>
            <person name="Satake M."/>
            <person name="Terry A."/>
            <person name="Yamada L."/>
            <person name="Wang H.G."/>
            <person name="Awazu S."/>
            <person name="Azumi K."/>
            <person name="Boore J."/>
            <person name="Branno M."/>
            <person name="Chin-Bow S."/>
            <person name="DeSantis R."/>
            <person name="Doyle S."/>
            <person name="Francino P."/>
            <person name="Keys D.N."/>
            <person name="Haga S."/>
            <person name="Hayashi H."/>
            <person name="Hino K."/>
            <person name="Imai K.S."/>
            <person name="Inaba K."/>
            <person name="Kano S."/>
            <person name="Kobayashi K."/>
            <person name="Kobayashi M."/>
            <person name="Lee B.I."/>
            <person name="Makabe K.W."/>
            <person name="Manohar C."/>
            <person name="Matassi G."/>
            <person name="Medina M."/>
            <person name="Mochizuki Y."/>
            <person name="Mount S."/>
            <person name="Morishita T."/>
            <person name="Miura S."/>
            <person name="Nakayama A."/>
            <person name="Nishizaka S."/>
            <person name="Nomoto H."/>
            <person name="Ohta F."/>
            <person name="Oishi K."/>
            <person name="Rigoutsos I."/>
            <person name="Sano M."/>
            <person name="Sasaki A."/>
            <person name="Sasakura Y."/>
            <person name="Shoguchi E."/>
            <person name="Shin-i T."/>
            <person name="Spagnuolo A."/>
            <person name="Stainier D."/>
            <person name="Suzuki M.M."/>
            <person name="Tassy O."/>
            <person name="Takatori N."/>
            <person name="Tokuoka M."/>
            <person name="Yagi K."/>
            <person name="Yoshizaki F."/>
            <person name="Wada S."/>
            <person name="Zhang C."/>
            <person name="Hyatt P.D."/>
            <person name="Larimer F."/>
            <person name="Detter C."/>
            <person name="Doggett N."/>
            <person name="Glavina T."/>
            <person name="Hawkins T."/>
            <person name="Richardson P."/>
            <person name="Lucas S."/>
            <person name="Kohara Y."/>
            <person name="Levine M."/>
            <person name="Satoh N."/>
            <person name="Rokhsar D.S."/>
        </authorList>
    </citation>
    <scope>NUCLEOTIDE SEQUENCE [LARGE SCALE GENOMIC DNA]</scope>
</reference>
<accession>H2XYV9</accession>
<dbReference type="Pfam" id="PF04437">
    <property type="entry name" value="RINT1_TIP1"/>
    <property type="match status" value="1"/>
</dbReference>
<dbReference type="Gene3D" id="1.20.58.1420">
    <property type="entry name" value="Dsl1p vesicle tethering complex, Tip20p subunit, domain B"/>
    <property type="match status" value="1"/>
</dbReference>
<dbReference type="GO" id="GO:0006888">
    <property type="term" value="P:endoplasmic reticulum to Golgi vesicle-mediated transport"/>
    <property type="evidence" value="ECO:0007669"/>
    <property type="project" value="InterPro"/>
</dbReference>
<dbReference type="STRING" id="7719.ENSCINP00000034843"/>
<evidence type="ECO:0000313" key="3">
    <source>
        <dbReference type="Proteomes" id="UP000008144"/>
    </source>
</evidence>
<keyword evidence="3" id="KW-1185">Reference proteome</keyword>
<dbReference type="InParanoid" id="H2XYV9"/>